<dbReference type="CDD" id="cd01948">
    <property type="entry name" value="EAL"/>
    <property type="match status" value="1"/>
</dbReference>
<feature type="domain" description="MHYT" evidence="4">
    <location>
        <begin position="11"/>
        <end position="201"/>
    </location>
</feature>
<reference evidence="5 8" key="1">
    <citation type="journal article" date="2015" name="Int. J. Syst. Evol. Microbiol.">
        <title>Exiguobacterium enclense sp. nov., isolated from sediment.</title>
        <authorList>
            <person name="Dastager S.G."/>
            <person name="Mawlankar R."/>
            <person name="Sonalkar V.V."/>
            <person name="Thorat M.N."/>
            <person name="Mual P."/>
            <person name="Verma A."/>
            <person name="Krishnamurthi S."/>
            <person name="Tang S.K."/>
            <person name="Li W.J."/>
        </authorList>
    </citation>
    <scope>NUCLEOTIDE SEQUENCE [LARGE SCALE GENOMIC DNA]</scope>
    <source>
        <strain evidence="5 8">NIO-1109</strain>
    </source>
</reference>
<evidence type="ECO:0000313" key="10">
    <source>
        <dbReference type="Proteomes" id="UP001387110"/>
    </source>
</evidence>
<evidence type="ECO:0000256" key="1">
    <source>
        <dbReference type="PROSITE-ProRule" id="PRU00244"/>
    </source>
</evidence>
<dbReference type="InterPro" id="IPR000160">
    <property type="entry name" value="GGDEF_dom"/>
</dbReference>
<dbReference type="InterPro" id="IPR043128">
    <property type="entry name" value="Rev_trsase/Diguanyl_cyclase"/>
</dbReference>
<keyword evidence="10" id="KW-1185">Reference proteome</keyword>
<dbReference type="EMBL" id="LNQL01000001">
    <property type="protein sequence ID" value="KSU50031.1"/>
    <property type="molecule type" value="Genomic_DNA"/>
</dbReference>
<feature type="domain" description="EAL" evidence="2">
    <location>
        <begin position="418"/>
        <end position="675"/>
    </location>
</feature>
<keyword evidence="1" id="KW-0812">Transmembrane</keyword>
<dbReference type="OrthoDB" id="2624050at2"/>
<dbReference type="InterPro" id="IPR001633">
    <property type="entry name" value="EAL_dom"/>
</dbReference>
<keyword evidence="1" id="KW-1133">Transmembrane helix</keyword>
<name>A0A0V8GIN3_9BACL</name>
<feature type="transmembrane region" description="Helical" evidence="1">
    <location>
        <begin position="13"/>
        <end position="31"/>
    </location>
</feature>
<dbReference type="PANTHER" id="PTHR33121">
    <property type="entry name" value="CYCLIC DI-GMP PHOSPHODIESTERASE PDEF"/>
    <property type="match status" value="1"/>
</dbReference>
<gene>
    <name evidence="5" type="ORF">AS033_01275</name>
    <name evidence="6" type="ORF">RSA11_15820</name>
    <name evidence="7" type="ORF">SZL87_05990</name>
</gene>
<dbReference type="PROSITE" id="PS50887">
    <property type="entry name" value="GGDEF"/>
    <property type="match status" value="1"/>
</dbReference>
<dbReference type="InterPro" id="IPR005330">
    <property type="entry name" value="MHYT_dom"/>
</dbReference>
<dbReference type="SUPFAM" id="SSF55073">
    <property type="entry name" value="Nucleotide cyclase"/>
    <property type="match status" value="1"/>
</dbReference>
<dbReference type="Pfam" id="PF00990">
    <property type="entry name" value="GGDEF"/>
    <property type="match status" value="1"/>
</dbReference>
<dbReference type="CDD" id="cd01949">
    <property type="entry name" value="GGDEF"/>
    <property type="match status" value="1"/>
</dbReference>
<feature type="transmembrane region" description="Helical" evidence="1">
    <location>
        <begin position="223"/>
        <end position="241"/>
    </location>
</feature>
<protein>
    <submittedName>
        <fullName evidence="5">Diguanylate cyclase</fullName>
    </submittedName>
    <submittedName>
        <fullName evidence="7">EAL domain-containing protein</fullName>
    </submittedName>
</protein>
<dbReference type="Gene3D" id="3.30.70.270">
    <property type="match status" value="1"/>
</dbReference>
<evidence type="ECO:0000259" key="3">
    <source>
        <dbReference type="PROSITE" id="PS50887"/>
    </source>
</evidence>
<feature type="transmembrane region" description="Helical" evidence="1">
    <location>
        <begin position="80"/>
        <end position="102"/>
    </location>
</feature>
<dbReference type="Pfam" id="PF00563">
    <property type="entry name" value="EAL"/>
    <property type="match status" value="1"/>
</dbReference>
<dbReference type="PROSITE" id="PS50924">
    <property type="entry name" value="MHYT"/>
    <property type="match status" value="1"/>
</dbReference>
<dbReference type="Gene3D" id="3.20.20.450">
    <property type="entry name" value="EAL domain"/>
    <property type="match status" value="1"/>
</dbReference>
<evidence type="ECO:0000313" key="5">
    <source>
        <dbReference type="EMBL" id="KSU50031.1"/>
    </source>
</evidence>
<evidence type="ECO:0000259" key="4">
    <source>
        <dbReference type="PROSITE" id="PS50924"/>
    </source>
</evidence>
<dbReference type="PROSITE" id="PS50883">
    <property type="entry name" value="EAL"/>
    <property type="match status" value="1"/>
</dbReference>
<feature type="transmembrane region" description="Helical" evidence="1">
    <location>
        <begin position="111"/>
        <end position="133"/>
    </location>
</feature>
<dbReference type="NCBIfam" id="TIGR00254">
    <property type="entry name" value="GGDEF"/>
    <property type="match status" value="1"/>
</dbReference>
<sequence length="680" mass="76872">MNEWIILTKHYEVGLVVLSVLVAIIGSYGSLELNRRLAKATSLKKRALFLSSLTMGLSIWGMHFVGMGAFALPVTVRYDWILMFLSVIPAILAAFIAFYLLYSSAITRNKVILAGSLMGVGIAMMHYLGMMAMDFGGAIRYETGLFALSILIAITVAYVALLLLHRLRHVDKKRILIPIAIVMGFAISSMHYVGMLGTSFCIPIDQAGRIGDGPITSNILNDVAIPVFLILILIAGLYIHLERRALQMMAYTDHLTGLHNRRWLDHHMIKVDAHYGKSKDEMAMAILDLDGYKWVNDTFGFDKGDAVIREFADRMRASLSEDEACIRYNGTQFFLIKKVPTDALLRTFEQILEDIRQPIHLDDQPIHLTATMGVILPDMGETLEMRIGQMESALRVGKNEGRDRFIVYDDSLHSDKREQLIVGSLRRAMTDFKEFALVYQPKIALATGKVDQAEVLIRWNHPKFGFISPAEFIPLAEKYSLIHRLTEWVLKETVAQMEIWKKEDYFIRQVSVNLSAMHFRSESHNMMIKEIVHHSLKNGSELQLQLEITETSVMENLDRAMTMLGELKQLSLTIALDDFGTGLSSLTHLKHLPIDILKIDKSFIDEVPHDERGTAITEMIIQLAKSLGIEVVAEGVETLEQHLFLKRLGCDYGQGYYYSRPMHVKDLNQQAIEETVLNVG</sequence>
<evidence type="ECO:0000259" key="2">
    <source>
        <dbReference type="PROSITE" id="PS50883"/>
    </source>
</evidence>
<dbReference type="PANTHER" id="PTHR33121:SF71">
    <property type="entry name" value="OXYGEN SENSOR PROTEIN DOSP"/>
    <property type="match status" value="1"/>
</dbReference>
<dbReference type="Proteomes" id="UP000053797">
    <property type="component" value="Unassembled WGS sequence"/>
</dbReference>
<dbReference type="EMBL" id="JBAWKY010000001">
    <property type="protein sequence ID" value="MEI4461979.1"/>
    <property type="molecule type" value="Genomic_DNA"/>
</dbReference>
<dbReference type="Proteomes" id="UP001387110">
    <property type="component" value="Unassembled WGS sequence"/>
</dbReference>
<dbReference type="EMBL" id="LDQV01000042">
    <property type="protein sequence ID" value="KTR25277.1"/>
    <property type="molecule type" value="Genomic_DNA"/>
</dbReference>
<evidence type="ECO:0000313" key="7">
    <source>
        <dbReference type="EMBL" id="MEI4461979.1"/>
    </source>
</evidence>
<reference evidence="7 10" key="3">
    <citation type="submission" date="2023-12" db="EMBL/GenBank/DDBJ databases">
        <authorList>
            <person name="Easwaran N."/>
            <person name="Lazarus H.P.S."/>
        </authorList>
    </citation>
    <scope>NUCLEOTIDE SEQUENCE [LARGE SCALE GENOMIC DNA]</scope>
    <source>
        <strain evidence="7 10">VIT-2023</strain>
    </source>
</reference>
<dbReference type="GO" id="GO:0016020">
    <property type="term" value="C:membrane"/>
    <property type="evidence" value="ECO:0007669"/>
    <property type="project" value="UniProtKB-UniRule"/>
</dbReference>
<feature type="domain" description="GGDEF" evidence="3">
    <location>
        <begin position="280"/>
        <end position="410"/>
    </location>
</feature>
<evidence type="ECO:0000313" key="9">
    <source>
        <dbReference type="Proteomes" id="UP000072605"/>
    </source>
</evidence>
<accession>A0A0V8GIN3</accession>
<dbReference type="Proteomes" id="UP000072605">
    <property type="component" value="Unassembled WGS sequence"/>
</dbReference>
<feature type="transmembrane region" description="Helical" evidence="1">
    <location>
        <begin position="145"/>
        <end position="163"/>
    </location>
</feature>
<dbReference type="GO" id="GO:0071111">
    <property type="term" value="F:cyclic-guanylate-specific phosphodiesterase activity"/>
    <property type="evidence" value="ECO:0007669"/>
    <property type="project" value="InterPro"/>
</dbReference>
<dbReference type="SMART" id="SM00267">
    <property type="entry name" value="GGDEF"/>
    <property type="match status" value="1"/>
</dbReference>
<dbReference type="Pfam" id="PF03707">
    <property type="entry name" value="MHYT"/>
    <property type="match status" value="3"/>
</dbReference>
<evidence type="ECO:0000313" key="6">
    <source>
        <dbReference type="EMBL" id="KTR25277.1"/>
    </source>
</evidence>
<comment type="caution">
    <text evidence="5">The sequence shown here is derived from an EMBL/GenBank/DDBJ whole genome shotgun (WGS) entry which is preliminary data.</text>
</comment>
<dbReference type="InterPro" id="IPR050706">
    <property type="entry name" value="Cyclic-di-GMP_PDE-like"/>
</dbReference>
<evidence type="ECO:0000313" key="8">
    <source>
        <dbReference type="Proteomes" id="UP000053797"/>
    </source>
</evidence>
<keyword evidence="1" id="KW-0472">Membrane</keyword>
<dbReference type="InterPro" id="IPR029787">
    <property type="entry name" value="Nucleotide_cyclase"/>
</dbReference>
<feature type="transmembrane region" description="Helical" evidence="1">
    <location>
        <begin position="52"/>
        <end position="74"/>
    </location>
</feature>
<dbReference type="SUPFAM" id="SSF141868">
    <property type="entry name" value="EAL domain-like"/>
    <property type="match status" value="1"/>
</dbReference>
<organism evidence="5 8">
    <name type="scientific">Exiguobacterium indicum</name>
    <dbReference type="NCBI Taxonomy" id="296995"/>
    <lineage>
        <taxon>Bacteria</taxon>
        <taxon>Bacillati</taxon>
        <taxon>Bacillota</taxon>
        <taxon>Bacilli</taxon>
        <taxon>Bacillales</taxon>
        <taxon>Bacillales Family XII. Incertae Sedis</taxon>
        <taxon>Exiguobacterium</taxon>
    </lineage>
</organism>
<dbReference type="InterPro" id="IPR035919">
    <property type="entry name" value="EAL_sf"/>
</dbReference>
<proteinExistence type="predicted"/>
<dbReference type="SMART" id="SM00052">
    <property type="entry name" value="EAL"/>
    <property type="match status" value="1"/>
</dbReference>
<reference evidence="6 9" key="2">
    <citation type="journal article" date="2016" name="Front. Microbiol.">
        <title>Genomic Resource of Rice Seed Associated Bacteria.</title>
        <authorList>
            <person name="Midha S."/>
            <person name="Bansal K."/>
            <person name="Sharma S."/>
            <person name="Kumar N."/>
            <person name="Patil P.P."/>
            <person name="Chaudhry V."/>
            <person name="Patil P.B."/>
        </authorList>
    </citation>
    <scope>NUCLEOTIDE SEQUENCE [LARGE SCALE GENOMIC DNA]</scope>
    <source>
        <strain evidence="6 9">RSA11</strain>
    </source>
</reference>
<dbReference type="RefSeq" id="WP_023469356.1">
    <property type="nucleotide sequence ID" value="NZ_FMYN01000001.1"/>
</dbReference>
<dbReference type="GeneID" id="90837908"/>
<feature type="transmembrane region" description="Helical" evidence="1">
    <location>
        <begin position="175"/>
        <end position="193"/>
    </location>
</feature>
<dbReference type="AlphaFoldDB" id="A0A0V8GIN3"/>